<accession>A0A0E9Q0U8</accession>
<name>A0A0E9Q0U8_ANGAN</name>
<evidence type="ECO:0000313" key="2">
    <source>
        <dbReference type="EMBL" id="JAH10152.1"/>
    </source>
</evidence>
<organism evidence="2">
    <name type="scientific">Anguilla anguilla</name>
    <name type="common">European freshwater eel</name>
    <name type="synonym">Muraena anguilla</name>
    <dbReference type="NCBI Taxonomy" id="7936"/>
    <lineage>
        <taxon>Eukaryota</taxon>
        <taxon>Metazoa</taxon>
        <taxon>Chordata</taxon>
        <taxon>Craniata</taxon>
        <taxon>Vertebrata</taxon>
        <taxon>Euteleostomi</taxon>
        <taxon>Actinopterygii</taxon>
        <taxon>Neopterygii</taxon>
        <taxon>Teleostei</taxon>
        <taxon>Anguilliformes</taxon>
        <taxon>Anguillidae</taxon>
        <taxon>Anguilla</taxon>
    </lineage>
</organism>
<feature type="compositionally biased region" description="Polar residues" evidence="1">
    <location>
        <begin position="20"/>
        <end position="37"/>
    </location>
</feature>
<sequence length="37" mass="4126">MVSEAKNQGFPWSQVRRVTAPQQSSKGRNSHSSSIDH</sequence>
<reference evidence="2" key="1">
    <citation type="submission" date="2014-11" db="EMBL/GenBank/DDBJ databases">
        <authorList>
            <person name="Amaro Gonzalez C."/>
        </authorList>
    </citation>
    <scope>NUCLEOTIDE SEQUENCE</scope>
</reference>
<reference evidence="2" key="2">
    <citation type="journal article" date="2015" name="Fish Shellfish Immunol.">
        <title>Early steps in the European eel (Anguilla anguilla)-Vibrio vulnificus interaction in the gills: Role of the RtxA13 toxin.</title>
        <authorList>
            <person name="Callol A."/>
            <person name="Pajuelo D."/>
            <person name="Ebbesson L."/>
            <person name="Teles M."/>
            <person name="MacKenzie S."/>
            <person name="Amaro C."/>
        </authorList>
    </citation>
    <scope>NUCLEOTIDE SEQUENCE</scope>
</reference>
<evidence type="ECO:0000256" key="1">
    <source>
        <dbReference type="SAM" id="MobiDB-lite"/>
    </source>
</evidence>
<feature type="region of interest" description="Disordered" evidence="1">
    <location>
        <begin position="1"/>
        <end position="37"/>
    </location>
</feature>
<protein>
    <submittedName>
        <fullName evidence="2">Uncharacterized protein</fullName>
    </submittedName>
</protein>
<dbReference type="AlphaFoldDB" id="A0A0E9Q0U8"/>
<dbReference type="EMBL" id="GBXM01098425">
    <property type="protein sequence ID" value="JAH10152.1"/>
    <property type="molecule type" value="Transcribed_RNA"/>
</dbReference>
<proteinExistence type="predicted"/>